<evidence type="ECO:0000313" key="3">
    <source>
        <dbReference type="EMBL" id="OTG12122.1"/>
    </source>
</evidence>
<reference evidence="2 4" key="1">
    <citation type="journal article" date="2017" name="Nature">
        <title>The sunflower genome provides insights into oil metabolism, flowering and Asterid evolution.</title>
        <authorList>
            <person name="Badouin H."/>
            <person name="Gouzy J."/>
            <person name="Grassa C.J."/>
            <person name="Murat F."/>
            <person name="Staton S.E."/>
            <person name="Cottret L."/>
            <person name="Lelandais-Briere C."/>
            <person name="Owens G.L."/>
            <person name="Carrere S."/>
            <person name="Mayjonade B."/>
            <person name="Legrand L."/>
            <person name="Gill N."/>
            <person name="Kane N.C."/>
            <person name="Bowers J.E."/>
            <person name="Hubner S."/>
            <person name="Bellec A."/>
            <person name="Berard A."/>
            <person name="Berges H."/>
            <person name="Blanchet N."/>
            <person name="Boniface M.C."/>
            <person name="Brunel D."/>
            <person name="Catrice O."/>
            <person name="Chaidir N."/>
            <person name="Claudel C."/>
            <person name="Donnadieu C."/>
            <person name="Faraut T."/>
            <person name="Fievet G."/>
            <person name="Helmstetter N."/>
            <person name="King M."/>
            <person name="Knapp S.J."/>
            <person name="Lai Z."/>
            <person name="Le Paslier M.C."/>
            <person name="Lippi Y."/>
            <person name="Lorenzon L."/>
            <person name="Mandel J.R."/>
            <person name="Marage G."/>
            <person name="Marchand G."/>
            <person name="Marquand E."/>
            <person name="Bret-Mestries E."/>
            <person name="Morien E."/>
            <person name="Nambeesan S."/>
            <person name="Nguyen T."/>
            <person name="Pegot-Espagnet P."/>
            <person name="Pouilly N."/>
            <person name="Raftis F."/>
            <person name="Sallet E."/>
            <person name="Schiex T."/>
            <person name="Thomas J."/>
            <person name="Vandecasteele C."/>
            <person name="Vares D."/>
            <person name="Vear F."/>
            <person name="Vautrin S."/>
            <person name="Crespi M."/>
            <person name="Mangin B."/>
            <person name="Burke J.M."/>
            <person name="Salse J."/>
            <person name="Munos S."/>
            <person name="Vincourt P."/>
            <person name="Rieseberg L.H."/>
            <person name="Langlade N.B."/>
        </authorList>
    </citation>
    <scope>NUCLEOTIDE SEQUENCE [LARGE SCALE GENOMIC DNA]</scope>
    <source>
        <strain evidence="4">cv. SF193</strain>
        <tissue evidence="2">Leaves</tissue>
    </source>
</reference>
<feature type="compositionally biased region" description="Low complexity" evidence="1">
    <location>
        <begin position="136"/>
        <end position="152"/>
    </location>
</feature>
<dbReference type="FunCoup" id="A0A251TND8">
    <property type="interactions" value="442"/>
</dbReference>
<dbReference type="PANTHER" id="PTHR31903">
    <property type="entry name" value="F12F1.11-RELATED"/>
    <property type="match status" value="1"/>
</dbReference>
<dbReference type="InParanoid" id="A0A251TND8"/>
<dbReference type="Proteomes" id="UP000215914">
    <property type="component" value="Chromosome 10"/>
</dbReference>
<accession>A0A251TND8</accession>
<dbReference type="PANTHER" id="PTHR31903:SF16">
    <property type="entry name" value="TRANSMEMBRANE PROTEIN"/>
    <property type="match status" value="1"/>
</dbReference>
<keyword evidence="4" id="KW-1185">Reference proteome</keyword>
<evidence type="ECO:0000256" key="1">
    <source>
        <dbReference type="SAM" id="MobiDB-lite"/>
    </source>
</evidence>
<sequence>MRKLYNHTKGKIHPSPPPTTTPYHHLSLLPLAIATLAATLPPQDQQVLAYLLSISATTTTGKPSTKSAGKPTTGADHPPQFNCNCFRCYTSFWVRWDASPNRKVIHEIIDAYEDGLVHNKKNGKNKKERKNNKCLSSSSSSSSSSSCSSSSSGLHAPPAAAENMSCEPLRMEQSRIEGEDEVVTGSSEKGSVRKIVNFIGERIWGVWGV</sequence>
<dbReference type="Gramene" id="mRNA:HanXRQr2_Chr10g0451511">
    <property type="protein sequence ID" value="CDS:HanXRQr2_Chr10g0451511.1"/>
    <property type="gene ID" value="HanXRQr2_Chr10g0451511"/>
</dbReference>
<dbReference type="AlphaFoldDB" id="A0A251TND8"/>
<organism evidence="3 4">
    <name type="scientific">Helianthus annuus</name>
    <name type="common">Common sunflower</name>
    <dbReference type="NCBI Taxonomy" id="4232"/>
    <lineage>
        <taxon>Eukaryota</taxon>
        <taxon>Viridiplantae</taxon>
        <taxon>Streptophyta</taxon>
        <taxon>Embryophyta</taxon>
        <taxon>Tracheophyta</taxon>
        <taxon>Spermatophyta</taxon>
        <taxon>Magnoliopsida</taxon>
        <taxon>eudicotyledons</taxon>
        <taxon>Gunneridae</taxon>
        <taxon>Pentapetalae</taxon>
        <taxon>asterids</taxon>
        <taxon>campanulids</taxon>
        <taxon>Asterales</taxon>
        <taxon>Asteraceae</taxon>
        <taxon>Asteroideae</taxon>
        <taxon>Heliantheae alliance</taxon>
        <taxon>Heliantheae</taxon>
        <taxon>Helianthus</taxon>
    </lineage>
</organism>
<gene>
    <name evidence="3" type="ORF">HannXRQ_Chr10g0306251</name>
    <name evidence="2" type="ORF">HanXRQr2_Chr10g0451511</name>
</gene>
<name>A0A251TND8_HELAN</name>
<dbReference type="EMBL" id="MNCJ02000325">
    <property type="protein sequence ID" value="KAF5787330.1"/>
    <property type="molecule type" value="Genomic_DNA"/>
</dbReference>
<feature type="compositionally biased region" description="Basic residues" evidence="1">
    <location>
        <begin position="1"/>
        <end position="12"/>
    </location>
</feature>
<protein>
    <submittedName>
        <fullName evidence="3">Uncharacterized protein</fullName>
    </submittedName>
</protein>
<dbReference type="OMA" id="IASSCAC"/>
<feature type="region of interest" description="Disordered" evidence="1">
    <location>
        <begin position="118"/>
        <end position="162"/>
    </location>
</feature>
<evidence type="ECO:0000313" key="2">
    <source>
        <dbReference type="EMBL" id="KAF5787330.1"/>
    </source>
</evidence>
<evidence type="ECO:0000313" key="4">
    <source>
        <dbReference type="Proteomes" id="UP000215914"/>
    </source>
</evidence>
<reference evidence="2" key="3">
    <citation type="submission" date="2020-06" db="EMBL/GenBank/DDBJ databases">
        <title>Helianthus annuus Genome sequencing and assembly Release 2.</title>
        <authorList>
            <person name="Gouzy J."/>
            <person name="Langlade N."/>
            <person name="Munos S."/>
        </authorList>
    </citation>
    <scope>NUCLEOTIDE SEQUENCE</scope>
    <source>
        <tissue evidence="2">Leaves</tissue>
    </source>
</reference>
<dbReference type="EMBL" id="CM007899">
    <property type="protein sequence ID" value="OTG12122.1"/>
    <property type="molecule type" value="Genomic_DNA"/>
</dbReference>
<proteinExistence type="predicted"/>
<reference evidence="3" key="2">
    <citation type="submission" date="2017-02" db="EMBL/GenBank/DDBJ databases">
        <title>Sunflower complete genome.</title>
        <authorList>
            <person name="Langlade N."/>
            <person name="Munos S."/>
        </authorList>
    </citation>
    <scope>NUCLEOTIDE SEQUENCE [LARGE SCALE GENOMIC DNA]</scope>
    <source>
        <tissue evidence="3">Leaves</tissue>
    </source>
</reference>
<feature type="region of interest" description="Disordered" evidence="1">
    <location>
        <begin position="1"/>
        <end position="20"/>
    </location>
</feature>
<feature type="compositionally biased region" description="Basic residues" evidence="1">
    <location>
        <begin position="118"/>
        <end position="132"/>
    </location>
</feature>